<evidence type="ECO:0000313" key="3">
    <source>
        <dbReference type="EMBL" id="KAI3438909.1"/>
    </source>
</evidence>
<evidence type="ECO:0000256" key="1">
    <source>
        <dbReference type="SAM" id="Coils"/>
    </source>
</evidence>
<dbReference type="AlphaFoldDB" id="A0A9D4Z2J8"/>
<dbReference type="Proteomes" id="UP001055712">
    <property type="component" value="Unassembled WGS sequence"/>
</dbReference>
<feature type="region of interest" description="Disordered" evidence="2">
    <location>
        <begin position="288"/>
        <end position="335"/>
    </location>
</feature>
<proteinExistence type="predicted"/>
<reference evidence="3" key="2">
    <citation type="submission" date="2020-11" db="EMBL/GenBank/DDBJ databases">
        <authorList>
            <person name="Cecchin M."/>
            <person name="Marcolungo L."/>
            <person name="Rossato M."/>
            <person name="Girolomoni L."/>
            <person name="Cosentino E."/>
            <person name="Cuine S."/>
            <person name="Li-Beisson Y."/>
            <person name="Delledonne M."/>
            <person name="Ballottari M."/>
        </authorList>
    </citation>
    <scope>NUCLEOTIDE SEQUENCE</scope>
    <source>
        <strain evidence="3">211/11P</strain>
        <tissue evidence="3">Whole cell</tissue>
    </source>
</reference>
<keyword evidence="1" id="KW-0175">Coiled coil</keyword>
<feature type="compositionally biased region" description="Basic and acidic residues" evidence="2">
    <location>
        <begin position="362"/>
        <end position="374"/>
    </location>
</feature>
<name>A0A9D4Z2J8_CHLVU</name>
<feature type="coiled-coil region" evidence="1">
    <location>
        <begin position="100"/>
        <end position="167"/>
    </location>
</feature>
<organism evidence="3 4">
    <name type="scientific">Chlorella vulgaris</name>
    <name type="common">Green alga</name>
    <dbReference type="NCBI Taxonomy" id="3077"/>
    <lineage>
        <taxon>Eukaryota</taxon>
        <taxon>Viridiplantae</taxon>
        <taxon>Chlorophyta</taxon>
        <taxon>core chlorophytes</taxon>
        <taxon>Trebouxiophyceae</taxon>
        <taxon>Chlorellales</taxon>
        <taxon>Chlorellaceae</taxon>
        <taxon>Chlorella clade</taxon>
        <taxon>Chlorella</taxon>
    </lineage>
</organism>
<sequence>MSEAELQALKNKLEKSEAKREKLRGTLELLKQKVQLTTDVIKDVQSAKECLKQERQLLAQKDKELAQQRLKTAAAEELAEQAAQTAADAARAAIAARDEAAAATRQLVGVRAQMQQLEAQCRELGQAVASVSQQDGSRVPEGMQQRLEQLQSQQNGMLAEMQRWRAALQPLAALAAATHGVSAASAMLPAAPLAAPAPAAPPSAVAAAVSPTRKGAQQRKRQRGPTSPTQERQRAGKAAAQPTAAPVPEPPRVLSAAEVRAKAVQAMQAQEVTGKRAREPLAARARANAFTDVPGLTETAAQPPAKRAKLPAAAPGQPATRPPQPPAAAGRAAAPGRAAAAAEAAAAGVAAARESESLELSANERHVEQQREQDTAADEAAHLLGRITSVLGPGPGGSDGGGLTLAVVHSVAADLQLRLANQRLPLPLLLTCFETAVLECAAPTPQLQYLQLDAAEVEAGQQHAATAAAAQTAGVTCPPDAAWFADGTEGEQQLAVGGTPLPRFAAVWCSRDALASHRLQWLLHCAAHIQKLERQYAAAAEAAGGPLSGLAGGARQPFPPALRLHMHRLVVGCCLAVSSKGSEAGARDCSSALRHTETEVCALAAAVAGLCRISGNAEAFVALVFDLMCCPAPAAVVLPPLAAAFDVWPTLMHPVAAAPGGGDDAEPSTCLHAALQCLCLQAAVGEEGDLEEQGGGGSLPPLLLERRPAAAVLYLRRLGQQRWGWQADAEGSCDALQRLRAELSSSSPQPQEVWQHVTPQTGQAAVIEQPLVEQPAAAVVEQPLAEQPAPADAKGMAGVEVEEI</sequence>
<feature type="region of interest" description="Disordered" evidence="2">
    <location>
        <begin position="356"/>
        <end position="376"/>
    </location>
</feature>
<protein>
    <submittedName>
        <fullName evidence="3">Uncharacterized protein</fullName>
    </submittedName>
</protein>
<feature type="coiled-coil region" evidence="1">
    <location>
        <begin position="1"/>
        <end position="71"/>
    </location>
</feature>
<accession>A0A9D4Z2J8</accession>
<evidence type="ECO:0000313" key="4">
    <source>
        <dbReference type="Proteomes" id="UP001055712"/>
    </source>
</evidence>
<comment type="caution">
    <text evidence="3">The sequence shown here is derived from an EMBL/GenBank/DDBJ whole genome shotgun (WGS) entry which is preliminary data.</text>
</comment>
<reference evidence="3" key="1">
    <citation type="journal article" date="2019" name="Plant J.">
        <title>Chlorella vulgaris genome assembly and annotation reveals the molecular basis for metabolic acclimation to high light conditions.</title>
        <authorList>
            <person name="Cecchin M."/>
            <person name="Marcolungo L."/>
            <person name="Rossato M."/>
            <person name="Girolomoni L."/>
            <person name="Cosentino E."/>
            <person name="Cuine S."/>
            <person name="Li-Beisson Y."/>
            <person name="Delledonne M."/>
            <person name="Ballottari M."/>
        </authorList>
    </citation>
    <scope>NUCLEOTIDE SEQUENCE</scope>
    <source>
        <strain evidence="3">211/11P</strain>
    </source>
</reference>
<feature type="compositionally biased region" description="Low complexity" evidence="2">
    <location>
        <begin position="204"/>
        <end position="215"/>
    </location>
</feature>
<keyword evidence="4" id="KW-1185">Reference proteome</keyword>
<feature type="compositionally biased region" description="Low complexity" evidence="2">
    <location>
        <begin position="300"/>
        <end position="319"/>
    </location>
</feature>
<evidence type="ECO:0000256" key="2">
    <source>
        <dbReference type="SAM" id="MobiDB-lite"/>
    </source>
</evidence>
<dbReference type="OrthoDB" id="10666450at2759"/>
<gene>
    <name evidence="3" type="ORF">D9Q98_001323</name>
</gene>
<dbReference type="EMBL" id="SIDB01000001">
    <property type="protein sequence ID" value="KAI3438909.1"/>
    <property type="molecule type" value="Genomic_DNA"/>
</dbReference>
<feature type="region of interest" description="Disordered" evidence="2">
    <location>
        <begin position="204"/>
        <end position="252"/>
    </location>
</feature>